<organism evidence="3 4">
    <name type="scientific">Dysgonomonas alginatilytica</name>
    <dbReference type="NCBI Taxonomy" id="1605892"/>
    <lineage>
        <taxon>Bacteria</taxon>
        <taxon>Pseudomonadati</taxon>
        <taxon>Bacteroidota</taxon>
        <taxon>Bacteroidia</taxon>
        <taxon>Bacteroidales</taxon>
        <taxon>Dysgonomonadaceae</taxon>
        <taxon>Dysgonomonas</taxon>
    </lineage>
</organism>
<reference evidence="3 4" key="1">
    <citation type="submission" date="2018-03" db="EMBL/GenBank/DDBJ databases">
        <title>Genomic Encyclopedia of Archaeal and Bacterial Type Strains, Phase II (KMG-II): from individual species to whole genera.</title>
        <authorList>
            <person name="Goeker M."/>
        </authorList>
    </citation>
    <scope>NUCLEOTIDE SEQUENCE [LARGE SCALE GENOMIC DNA]</scope>
    <source>
        <strain evidence="3 4">DSM 100214</strain>
    </source>
</reference>
<evidence type="ECO:0000256" key="1">
    <source>
        <dbReference type="ARBA" id="ARBA00006817"/>
    </source>
</evidence>
<dbReference type="InterPro" id="IPR023393">
    <property type="entry name" value="START-like_dom_sf"/>
</dbReference>
<sequence>MAQDKVVITVQTQVNASIDTVWKCWITPADIIKWNSASDDWHTTKAENDFHVGRKFSYRMEAKDGSMGFDFGGVYDSITDHKQISYTMDDGRAATVTFSVIDDKQTEVIESFDAETLNLIDMQRDGWQAILERFRNYVEHQSSEK</sequence>
<comment type="caution">
    <text evidence="3">The sequence shown here is derived from an EMBL/GenBank/DDBJ whole genome shotgun (WGS) entry which is preliminary data.</text>
</comment>
<dbReference type="RefSeq" id="WP_110309718.1">
    <property type="nucleotide sequence ID" value="NZ_QICL01000004.1"/>
</dbReference>
<dbReference type="Pfam" id="PF08327">
    <property type="entry name" value="AHSA1"/>
    <property type="match status" value="1"/>
</dbReference>
<dbReference type="EMBL" id="QICL01000004">
    <property type="protein sequence ID" value="PXV66751.1"/>
    <property type="molecule type" value="Genomic_DNA"/>
</dbReference>
<feature type="domain" description="Activator of Hsp90 ATPase homologue 1/2-like C-terminal" evidence="2">
    <location>
        <begin position="15"/>
        <end position="139"/>
    </location>
</feature>
<evidence type="ECO:0000313" key="3">
    <source>
        <dbReference type="EMBL" id="PXV66751.1"/>
    </source>
</evidence>
<gene>
    <name evidence="3" type="ORF">CLV62_10411</name>
</gene>
<proteinExistence type="inferred from homology"/>
<protein>
    <submittedName>
        <fullName evidence="3">Uncharacterized protein YndB with AHSA1/START domain</fullName>
    </submittedName>
</protein>
<evidence type="ECO:0000313" key="4">
    <source>
        <dbReference type="Proteomes" id="UP000247973"/>
    </source>
</evidence>
<accession>A0A2V3PT87</accession>
<dbReference type="Proteomes" id="UP000247973">
    <property type="component" value="Unassembled WGS sequence"/>
</dbReference>
<dbReference type="OrthoDB" id="384974at2"/>
<name>A0A2V3PT87_9BACT</name>
<dbReference type="AlphaFoldDB" id="A0A2V3PT87"/>
<evidence type="ECO:0000259" key="2">
    <source>
        <dbReference type="Pfam" id="PF08327"/>
    </source>
</evidence>
<comment type="similarity">
    <text evidence="1">Belongs to the AHA1 family.</text>
</comment>
<dbReference type="Gene3D" id="3.30.530.20">
    <property type="match status" value="1"/>
</dbReference>
<keyword evidence="4" id="KW-1185">Reference proteome</keyword>
<dbReference type="InterPro" id="IPR013538">
    <property type="entry name" value="ASHA1/2-like_C"/>
</dbReference>
<dbReference type="SUPFAM" id="SSF55961">
    <property type="entry name" value="Bet v1-like"/>
    <property type="match status" value="1"/>
</dbReference>